<dbReference type="SUPFAM" id="SSF52047">
    <property type="entry name" value="RNI-like"/>
    <property type="match status" value="1"/>
</dbReference>
<dbReference type="OrthoDB" id="1435954at2759"/>
<dbReference type="Gramene" id="KFK35273">
    <property type="protein sequence ID" value="KFK35273"/>
    <property type="gene ID" value="AALP_AA5G263600"/>
</dbReference>
<dbReference type="InterPro" id="IPR050232">
    <property type="entry name" value="FBL13/AtMIF1-like"/>
</dbReference>
<dbReference type="SMART" id="SM00579">
    <property type="entry name" value="FBD"/>
    <property type="match status" value="1"/>
</dbReference>
<dbReference type="PANTHER" id="PTHR31900">
    <property type="entry name" value="F-BOX/RNI SUPERFAMILY PROTEIN-RELATED"/>
    <property type="match status" value="1"/>
</dbReference>
<evidence type="ECO:0000313" key="2">
    <source>
        <dbReference type="EMBL" id="KFK35273.1"/>
    </source>
</evidence>
<protein>
    <recommendedName>
        <fullName evidence="1">FBD domain-containing protein</fullName>
    </recommendedName>
</protein>
<keyword evidence="3" id="KW-1185">Reference proteome</keyword>
<dbReference type="InterPro" id="IPR006566">
    <property type="entry name" value="FBD"/>
</dbReference>
<dbReference type="AlphaFoldDB" id="A0A087GZH1"/>
<reference evidence="3" key="1">
    <citation type="journal article" date="2015" name="Nat. Plants">
        <title>Genome expansion of Arabis alpina linked with retrotransposition and reduced symmetric DNA methylation.</title>
        <authorList>
            <person name="Willing E.M."/>
            <person name="Rawat V."/>
            <person name="Mandakova T."/>
            <person name="Maumus F."/>
            <person name="James G.V."/>
            <person name="Nordstroem K.J."/>
            <person name="Becker C."/>
            <person name="Warthmann N."/>
            <person name="Chica C."/>
            <person name="Szarzynska B."/>
            <person name="Zytnicki M."/>
            <person name="Albani M.C."/>
            <person name="Kiefer C."/>
            <person name="Bergonzi S."/>
            <person name="Castaings L."/>
            <person name="Mateos J.L."/>
            <person name="Berns M.C."/>
            <person name="Bujdoso N."/>
            <person name="Piofczyk T."/>
            <person name="de Lorenzo L."/>
            <person name="Barrero-Sicilia C."/>
            <person name="Mateos I."/>
            <person name="Piednoel M."/>
            <person name="Hagmann J."/>
            <person name="Chen-Min-Tao R."/>
            <person name="Iglesias-Fernandez R."/>
            <person name="Schuster S.C."/>
            <person name="Alonso-Blanco C."/>
            <person name="Roudier F."/>
            <person name="Carbonero P."/>
            <person name="Paz-Ares J."/>
            <person name="Davis S.J."/>
            <person name="Pecinka A."/>
            <person name="Quesneville H."/>
            <person name="Colot V."/>
            <person name="Lysak M.A."/>
            <person name="Weigel D."/>
            <person name="Coupland G."/>
            <person name="Schneeberger K."/>
        </authorList>
    </citation>
    <scope>NUCLEOTIDE SEQUENCE [LARGE SCALE GENOMIC DNA]</scope>
    <source>
        <strain evidence="3">cv. Pajares</strain>
    </source>
</reference>
<dbReference type="Gene3D" id="3.80.10.10">
    <property type="entry name" value="Ribonuclease Inhibitor"/>
    <property type="match status" value="1"/>
</dbReference>
<feature type="domain" description="FBD" evidence="1">
    <location>
        <begin position="190"/>
        <end position="263"/>
    </location>
</feature>
<evidence type="ECO:0000313" key="3">
    <source>
        <dbReference type="Proteomes" id="UP000029120"/>
    </source>
</evidence>
<dbReference type="InterPro" id="IPR032675">
    <property type="entry name" value="LRR_dom_sf"/>
</dbReference>
<dbReference type="EMBL" id="CM002873">
    <property type="protein sequence ID" value="KFK35273.1"/>
    <property type="molecule type" value="Genomic_DNA"/>
</dbReference>
<organism evidence="2 3">
    <name type="scientific">Arabis alpina</name>
    <name type="common">Alpine rock-cress</name>
    <dbReference type="NCBI Taxonomy" id="50452"/>
    <lineage>
        <taxon>Eukaryota</taxon>
        <taxon>Viridiplantae</taxon>
        <taxon>Streptophyta</taxon>
        <taxon>Embryophyta</taxon>
        <taxon>Tracheophyta</taxon>
        <taxon>Spermatophyta</taxon>
        <taxon>Magnoliopsida</taxon>
        <taxon>eudicotyledons</taxon>
        <taxon>Gunneridae</taxon>
        <taxon>Pentapetalae</taxon>
        <taxon>rosids</taxon>
        <taxon>malvids</taxon>
        <taxon>Brassicales</taxon>
        <taxon>Brassicaceae</taxon>
        <taxon>Arabideae</taxon>
        <taxon>Arabis</taxon>
    </lineage>
</organism>
<dbReference type="Proteomes" id="UP000029120">
    <property type="component" value="Chromosome 5"/>
</dbReference>
<sequence length="291" mass="33205">MHLESVLFSSEVVLEELILCSSVLQDLSIRDTTLGHLTLRSQTVKRLSLRRCFGHGLDSHVVIDTPSLEFLCIRDELLENFRLESASSSIKICIDVMSTMQAFHNFFSGISEAIDLVISRNTLEELYPDHCQPLQLPNIENLTHLKACFSSGFSEMLPMFLSSYPNLKSLELVLAGYPDMKKIACSPVPRCFQTSIEHVEVLMAREARQEISREAEIEFAKYILENAIVLKKLTLWLEGEEDESSSVLQRILTFPNRSLVEVKIKRSPPAKFRQGYGFEFRPVYDPRALFI</sequence>
<dbReference type="PANTHER" id="PTHR31900:SF25">
    <property type="entry name" value="FBD DOMAIN-CONTAINING PROTEIN"/>
    <property type="match status" value="1"/>
</dbReference>
<evidence type="ECO:0000259" key="1">
    <source>
        <dbReference type="SMART" id="SM00579"/>
    </source>
</evidence>
<gene>
    <name evidence="2" type="ordered locus">AALP_Aa5g263600</name>
</gene>
<dbReference type="Pfam" id="PF08387">
    <property type="entry name" value="FBD"/>
    <property type="match status" value="1"/>
</dbReference>
<accession>A0A087GZH1</accession>
<proteinExistence type="predicted"/>
<name>A0A087GZH1_ARAAL</name>